<keyword evidence="3" id="KW-1185">Reference proteome</keyword>
<evidence type="ECO:0000256" key="1">
    <source>
        <dbReference type="SAM" id="Phobius"/>
    </source>
</evidence>
<protein>
    <submittedName>
        <fullName evidence="2">Uncharacterized protein</fullName>
    </submittedName>
</protein>
<keyword evidence="1" id="KW-0812">Transmembrane</keyword>
<keyword evidence="1" id="KW-0472">Membrane</keyword>
<evidence type="ECO:0000313" key="3">
    <source>
        <dbReference type="Proteomes" id="UP000589620"/>
    </source>
</evidence>
<organism evidence="2 3">
    <name type="scientific">Leifsonia soli</name>
    <dbReference type="NCBI Taxonomy" id="582665"/>
    <lineage>
        <taxon>Bacteria</taxon>
        <taxon>Bacillati</taxon>
        <taxon>Actinomycetota</taxon>
        <taxon>Actinomycetes</taxon>
        <taxon>Micrococcales</taxon>
        <taxon>Microbacteriaceae</taxon>
        <taxon>Leifsonia</taxon>
    </lineage>
</organism>
<proteinExistence type="predicted"/>
<feature type="transmembrane region" description="Helical" evidence="1">
    <location>
        <begin position="12"/>
        <end position="34"/>
    </location>
</feature>
<reference evidence="2 3" key="1">
    <citation type="submission" date="2020-07" db="EMBL/GenBank/DDBJ databases">
        <title>Sequencing the genomes of 1000 actinobacteria strains.</title>
        <authorList>
            <person name="Klenk H.-P."/>
        </authorList>
    </citation>
    <scope>NUCLEOTIDE SEQUENCE [LARGE SCALE GENOMIC DNA]</scope>
    <source>
        <strain evidence="2 3">DSM 23871</strain>
    </source>
</reference>
<sequence length="348" mass="36161">MAVGDAHAHRRAVLLWSGVGILLIVAFLAALGAVQRAYYSPSGFVAAFAQSIASHDVPTALAMPGADPTASALTAARLPGDASRELLRSDILPAVRDVAVASDTAGADGVHTVVVTAVANGDPVSATFRVRQTGAVLGILPTWAFASPPVGVARITVAHASTFTVGGHTVSPRAASPDQPADAFTLSADYLVLPLAPLELRHDSRYVRASPVTASASPGRITETTVDAQPTRAFTSAVQKQVDGFLDRCAEQHVLQPAGCPFGVEIDDRVQGDPSWSIDTYPDVRLQAGDAGWVTGRMVGVAHLDVTVQSLFDGTVTPRSDPEPFAMSLSSVTIRSDGSLDIVVAQEQ</sequence>
<accession>A0A852T485</accession>
<name>A0A852T485_9MICO</name>
<dbReference type="EMBL" id="JACCBJ010000001">
    <property type="protein sequence ID" value="NYD75330.1"/>
    <property type="molecule type" value="Genomic_DNA"/>
</dbReference>
<evidence type="ECO:0000313" key="2">
    <source>
        <dbReference type="EMBL" id="NYD75330.1"/>
    </source>
</evidence>
<gene>
    <name evidence="2" type="ORF">BJ963_002849</name>
</gene>
<dbReference type="AlphaFoldDB" id="A0A852T485"/>
<keyword evidence="1" id="KW-1133">Transmembrane helix</keyword>
<dbReference type="RefSeq" id="WP_179457291.1">
    <property type="nucleotide sequence ID" value="NZ_BAAAPX010000001.1"/>
</dbReference>
<comment type="caution">
    <text evidence="2">The sequence shown here is derived from an EMBL/GenBank/DDBJ whole genome shotgun (WGS) entry which is preliminary data.</text>
</comment>
<dbReference type="Proteomes" id="UP000589620">
    <property type="component" value="Unassembled WGS sequence"/>
</dbReference>